<name>A0ABQ3Y4A3_9ACTN</name>
<protein>
    <recommendedName>
        <fullName evidence="1">GAF domain-containing protein</fullName>
    </recommendedName>
</protein>
<dbReference type="InterPro" id="IPR029016">
    <property type="entry name" value="GAF-like_dom_sf"/>
</dbReference>
<comment type="caution">
    <text evidence="2">The sequence shown here is derived from an EMBL/GenBank/DDBJ whole genome shotgun (WGS) entry which is preliminary data.</text>
</comment>
<organism evidence="2 3">
    <name type="scientific">Paractinoplanes deccanensis</name>
    <dbReference type="NCBI Taxonomy" id="113561"/>
    <lineage>
        <taxon>Bacteria</taxon>
        <taxon>Bacillati</taxon>
        <taxon>Actinomycetota</taxon>
        <taxon>Actinomycetes</taxon>
        <taxon>Micromonosporales</taxon>
        <taxon>Micromonosporaceae</taxon>
        <taxon>Paractinoplanes</taxon>
    </lineage>
</organism>
<accession>A0ABQ3Y4A3</accession>
<dbReference type="InterPro" id="IPR003018">
    <property type="entry name" value="GAF"/>
</dbReference>
<feature type="domain" description="GAF" evidence="1">
    <location>
        <begin position="25"/>
        <end position="172"/>
    </location>
</feature>
<keyword evidence="3" id="KW-1185">Reference proteome</keyword>
<dbReference type="Proteomes" id="UP000609879">
    <property type="component" value="Unassembled WGS sequence"/>
</dbReference>
<dbReference type="Pfam" id="PF01590">
    <property type="entry name" value="GAF"/>
    <property type="match status" value="1"/>
</dbReference>
<evidence type="ECO:0000259" key="1">
    <source>
        <dbReference type="SMART" id="SM00065"/>
    </source>
</evidence>
<sequence length="173" mass="17714">MPVDQNALAASLDSLGAAGAPDGRTLEQRLDQVMTAARDMIHVDGVGLMLLDEAGVLRVAGASLPAGLALERAQQTLDCGPGVDCVRTAGIVAVPDLAASDDYAPVWAELRKEGEPAVRAVLSVPVLVGTIVAGTLNALRSRPHAWEDDSVRAAEAYAGVISALLRLGATAQG</sequence>
<evidence type="ECO:0000313" key="2">
    <source>
        <dbReference type="EMBL" id="GID74813.1"/>
    </source>
</evidence>
<dbReference type="SMART" id="SM00065">
    <property type="entry name" value="GAF"/>
    <property type="match status" value="1"/>
</dbReference>
<dbReference type="Gene3D" id="3.30.450.40">
    <property type="match status" value="1"/>
</dbReference>
<dbReference type="EMBL" id="BOMI01000065">
    <property type="protein sequence ID" value="GID74813.1"/>
    <property type="molecule type" value="Genomic_DNA"/>
</dbReference>
<dbReference type="SUPFAM" id="SSF55781">
    <property type="entry name" value="GAF domain-like"/>
    <property type="match status" value="1"/>
</dbReference>
<evidence type="ECO:0000313" key="3">
    <source>
        <dbReference type="Proteomes" id="UP000609879"/>
    </source>
</evidence>
<gene>
    <name evidence="2" type="ORF">Ade02nite_34540</name>
</gene>
<proteinExistence type="predicted"/>
<dbReference type="RefSeq" id="WP_203763791.1">
    <property type="nucleotide sequence ID" value="NZ_BAAABO010000012.1"/>
</dbReference>
<reference evidence="2 3" key="1">
    <citation type="submission" date="2021-01" db="EMBL/GenBank/DDBJ databases">
        <title>Whole genome shotgun sequence of Actinoplanes deccanensis NBRC 13994.</title>
        <authorList>
            <person name="Komaki H."/>
            <person name="Tamura T."/>
        </authorList>
    </citation>
    <scope>NUCLEOTIDE SEQUENCE [LARGE SCALE GENOMIC DNA]</scope>
    <source>
        <strain evidence="2 3">NBRC 13994</strain>
    </source>
</reference>